<protein>
    <submittedName>
        <fullName evidence="1">Uncharacterized protein</fullName>
    </submittedName>
</protein>
<evidence type="ECO:0000313" key="2">
    <source>
        <dbReference type="Proteomes" id="UP000295649"/>
    </source>
</evidence>
<accession>A0ABY2CF50</accession>
<gene>
    <name evidence="1" type="ORF">EDE11_1575</name>
</gene>
<organism evidence="1 2">
    <name type="scientific">Methylomonas methanica</name>
    <dbReference type="NCBI Taxonomy" id="421"/>
    <lineage>
        <taxon>Bacteria</taxon>
        <taxon>Pseudomonadati</taxon>
        <taxon>Pseudomonadota</taxon>
        <taxon>Gammaproteobacteria</taxon>
        <taxon>Methylococcales</taxon>
        <taxon>Methylococcaceae</taxon>
        <taxon>Methylomonas</taxon>
    </lineage>
</organism>
<dbReference type="Proteomes" id="UP000295649">
    <property type="component" value="Unassembled WGS sequence"/>
</dbReference>
<evidence type="ECO:0000313" key="1">
    <source>
        <dbReference type="EMBL" id="TCV71725.1"/>
    </source>
</evidence>
<dbReference type="EMBL" id="SMCN01000057">
    <property type="protein sequence ID" value="TCV71725.1"/>
    <property type="molecule type" value="Genomic_DNA"/>
</dbReference>
<sequence>MNELHLHDRFLLPFLRDSLGYREVKASTRFTLLNPLN</sequence>
<comment type="caution">
    <text evidence="1">The sequence shown here is derived from an EMBL/GenBank/DDBJ whole genome shotgun (WGS) entry which is preliminary data.</text>
</comment>
<proteinExistence type="predicted"/>
<name>A0ABY2CF50_METMH</name>
<reference evidence="1 2" key="1">
    <citation type="submission" date="2019-03" db="EMBL/GenBank/DDBJ databases">
        <title>Systems level insights into methane cycling in arid and semi-arid ecosystems.</title>
        <authorList>
            <person name="Kalyuzhnaya M."/>
        </authorList>
    </citation>
    <scope>NUCLEOTIDE SEQUENCE [LARGE SCALE GENOMIC DNA]</scope>
    <source>
        <strain evidence="1 2">S-1</strain>
    </source>
</reference>
<keyword evidence="2" id="KW-1185">Reference proteome</keyword>